<protein>
    <submittedName>
        <fullName evidence="8">ABC transporter permease</fullName>
    </submittedName>
</protein>
<keyword evidence="4 6" id="KW-1133">Transmembrane helix</keyword>
<dbReference type="AlphaFoldDB" id="A0A220U6P3"/>
<feature type="transmembrane region" description="Helical" evidence="6">
    <location>
        <begin position="82"/>
        <end position="104"/>
    </location>
</feature>
<dbReference type="RefSeq" id="WP_089063077.1">
    <property type="nucleotide sequence ID" value="NZ_CP022315.1"/>
</dbReference>
<dbReference type="InterPro" id="IPR000515">
    <property type="entry name" value="MetI-like"/>
</dbReference>
<comment type="similarity">
    <text evidence="6">Belongs to the binding-protein-dependent transport system permease family.</text>
</comment>
<feature type="transmembrane region" description="Helical" evidence="6">
    <location>
        <begin position="485"/>
        <end position="507"/>
    </location>
</feature>
<keyword evidence="3 6" id="KW-0812">Transmembrane</keyword>
<feature type="transmembrane region" description="Helical" evidence="6">
    <location>
        <begin position="7"/>
        <end position="27"/>
    </location>
</feature>
<dbReference type="PANTHER" id="PTHR43839">
    <property type="entry name" value="OPPC IN A BINDING PROTEIN-DEPENDENT TRANSPORT SYSTEM"/>
    <property type="match status" value="1"/>
</dbReference>
<evidence type="ECO:0000259" key="7">
    <source>
        <dbReference type="PROSITE" id="PS50928"/>
    </source>
</evidence>
<feature type="transmembrane region" description="Helical" evidence="6">
    <location>
        <begin position="550"/>
        <end position="572"/>
    </location>
</feature>
<dbReference type="KEGG" id="vil:CFK37_17465"/>
<dbReference type="PANTHER" id="PTHR43839:SF3">
    <property type="entry name" value="OLIGOPEPTIDE ABC TRANSPORTER, PERMEASE PROTEIN"/>
    <property type="match status" value="1"/>
</dbReference>
<evidence type="ECO:0000256" key="1">
    <source>
        <dbReference type="ARBA" id="ARBA00004141"/>
    </source>
</evidence>
<dbReference type="SUPFAM" id="SSF161098">
    <property type="entry name" value="MetI-like"/>
    <property type="match status" value="2"/>
</dbReference>
<keyword evidence="2 6" id="KW-0813">Transport</keyword>
<organism evidence="8 9">
    <name type="scientific">Virgibacillus phasianinus</name>
    <dbReference type="NCBI Taxonomy" id="2017483"/>
    <lineage>
        <taxon>Bacteria</taxon>
        <taxon>Bacillati</taxon>
        <taxon>Bacillota</taxon>
        <taxon>Bacilli</taxon>
        <taxon>Bacillales</taxon>
        <taxon>Bacillaceae</taxon>
        <taxon>Virgibacillus</taxon>
    </lineage>
</organism>
<dbReference type="Pfam" id="PF00528">
    <property type="entry name" value="BPD_transp_1"/>
    <property type="match status" value="1"/>
</dbReference>
<evidence type="ECO:0000256" key="3">
    <source>
        <dbReference type="ARBA" id="ARBA00022692"/>
    </source>
</evidence>
<comment type="subcellular location">
    <subcellularLocation>
        <location evidence="6">Cell membrane</location>
        <topology evidence="6">Multi-pass membrane protein</topology>
    </subcellularLocation>
    <subcellularLocation>
        <location evidence="1">Membrane</location>
        <topology evidence="1">Multi-pass membrane protein</topology>
    </subcellularLocation>
</comment>
<feature type="transmembrane region" description="Helical" evidence="6">
    <location>
        <begin position="254"/>
        <end position="278"/>
    </location>
</feature>
<feature type="transmembrane region" description="Helical" evidence="6">
    <location>
        <begin position="603"/>
        <end position="624"/>
    </location>
</feature>
<dbReference type="InterPro" id="IPR035906">
    <property type="entry name" value="MetI-like_sf"/>
</dbReference>
<evidence type="ECO:0000256" key="6">
    <source>
        <dbReference type="RuleBase" id="RU363032"/>
    </source>
</evidence>
<proteinExistence type="inferred from homology"/>
<accession>A0A220U6P3</accession>
<evidence type="ECO:0000313" key="8">
    <source>
        <dbReference type="EMBL" id="ASK63818.1"/>
    </source>
</evidence>
<gene>
    <name evidence="8" type="ORF">CFK37_17465</name>
</gene>
<keyword evidence="9" id="KW-1185">Reference proteome</keyword>
<dbReference type="PROSITE" id="PS50928">
    <property type="entry name" value="ABC_TM1"/>
    <property type="match status" value="2"/>
</dbReference>
<evidence type="ECO:0000256" key="5">
    <source>
        <dbReference type="ARBA" id="ARBA00023136"/>
    </source>
</evidence>
<dbReference type="Gene3D" id="1.10.3720.10">
    <property type="entry name" value="MetI-like"/>
    <property type="match status" value="2"/>
</dbReference>
<evidence type="ECO:0000256" key="2">
    <source>
        <dbReference type="ARBA" id="ARBA00022448"/>
    </source>
</evidence>
<feature type="domain" description="ABC transmembrane type-1" evidence="7">
    <location>
        <begin position="408"/>
        <end position="624"/>
    </location>
</feature>
<reference evidence="8 9" key="1">
    <citation type="submission" date="2017-07" db="EMBL/GenBank/DDBJ databases">
        <title>Virgibacillus sp. LM2416.</title>
        <authorList>
            <person name="Tak E.J."/>
            <person name="Bae J.-W."/>
        </authorList>
    </citation>
    <scope>NUCLEOTIDE SEQUENCE [LARGE SCALE GENOMIC DNA]</scope>
    <source>
        <strain evidence="8 9">LM2416</strain>
    </source>
</reference>
<name>A0A220U6P3_9BACI</name>
<dbReference type="GO" id="GO:0005886">
    <property type="term" value="C:plasma membrane"/>
    <property type="evidence" value="ECO:0007669"/>
    <property type="project" value="UniProtKB-SubCell"/>
</dbReference>
<evidence type="ECO:0000313" key="9">
    <source>
        <dbReference type="Proteomes" id="UP000198312"/>
    </source>
</evidence>
<dbReference type="EMBL" id="CP022315">
    <property type="protein sequence ID" value="ASK63818.1"/>
    <property type="molecule type" value="Genomic_DNA"/>
</dbReference>
<dbReference type="Proteomes" id="UP000198312">
    <property type="component" value="Chromosome"/>
</dbReference>
<feature type="transmembrane region" description="Helical" evidence="6">
    <location>
        <begin position="448"/>
        <end position="465"/>
    </location>
</feature>
<evidence type="ECO:0000256" key="4">
    <source>
        <dbReference type="ARBA" id="ARBA00022989"/>
    </source>
</evidence>
<feature type="domain" description="ABC transmembrane type-1" evidence="7">
    <location>
        <begin position="76"/>
        <end position="274"/>
    </location>
</feature>
<feature type="transmembrane region" description="Helical" evidence="6">
    <location>
        <begin position="222"/>
        <end position="248"/>
    </location>
</feature>
<feature type="transmembrane region" description="Helical" evidence="6">
    <location>
        <begin position="116"/>
        <end position="138"/>
    </location>
</feature>
<dbReference type="GO" id="GO:0055085">
    <property type="term" value="P:transmembrane transport"/>
    <property type="evidence" value="ECO:0007669"/>
    <property type="project" value="InterPro"/>
</dbReference>
<feature type="transmembrane region" description="Helical" evidence="6">
    <location>
        <begin position="338"/>
        <end position="357"/>
    </location>
</feature>
<keyword evidence="5 6" id="KW-0472">Membrane</keyword>
<sequence>MKFIKIGIFYLLGVFAIICISVFPHFFATAGLSHPLAYPKDIGAFFAGLFEADSWMYQAIHSPGDYPLIETLLEPYIYSMQLFLGAIVLGFSLAFMFAFAANFLSHRKLQWLKKILNLLESIPDVIIAVSLQALSIYIYKSSGVDLFRVAGYMDENVYFAPIITLSILPMISLFKILLFRIEEEFLKDYVVFLKSKGIHKTGILVRHVLRNVLPTTFQHAKVIIWAALSSQFIIEYLFSTHGLTFFILDSFNPMTIAVTLVLIFTPFFVLFQLIDAWLNEDPIQSQSLVVNKFAFNPIQSIRQWFRKVLQIKWNFRKLVKPFTYLGVLFLKHMNNYKFAIGSLFFIIVISASIIYSVTTNDHVDQVRIIYEADGVTIKSIPPHPPGLPFLLGSDNVGFDYLDRLVIGAKYTLLFGLLIAGCRVFIGLLGGIFYAFSINAKKQGWVEKLVDSIHFLPLTVIAYVLLQPILSVRPGMVTYTLSERIILEMIILTAIVIPLTSVLIGNNIKRVLQTEFIMSARVLGGSKFYILMRHVLPHVGPRVIILFGQQFIQVLIVFIHLGVFQFFFGGTIFKKGSPPTSVTNEWSGLIGAAKNEIGSGDTQLWLILCPLVAFMLSIFAMQLLIKGVTEVQQAKVGVLYKNKKNKKNLNFGTISEYEPTAESFQRIENNR</sequence>
<feature type="transmembrane region" description="Helical" evidence="6">
    <location>
        <begin position="410"/>
        <end position="436"/>
    </location>
</feature>
<dbReference type="OrthoDB" id="2351941at2"/>
<feature type="transmembrane region" description="Helical" evidence="6">
    <location>
        <begin position="158"/>
        <end position="178"/>
    </location>
</feature>
<dbReference type="CDD" id="cd06261">
    <property type="entry name" value="TM_PBP2"/>
    <property type="match status" value="1"/>
</dbReference>